<dbReference type="KEGG" id="lpav:PLANPX_2841"/>
<evidence type="ECO:0000313" key="2">
    <source>
        <dbReference type="Proteomes" id="UP000326837"/>
    </source>
</evidence>
<keyword evidence="2" id="KW-1185">Reference proteome</keyword>
<gene>
    <name evidence="1" type="ORF">PLANPX_2841</name>
</gene>
<dbReference type="RefSeq" id="WP_172992023.1">
    <property type="nucleotide sequence ID" value="NZ_AP021861.1"/>
</dbReference>
<organism evidence="1 2">
    <name type="scientific">Lacipirellula parvula</name>
    <dbReference type="NCBI Taxonomy" id="2650471"/>
    <lineage>
        <taxon>Bacteria</taxon>
        <taxon>Pseudomonadati</taxon>
        <taxon>Planctomycetota</taxon>
        <taxon>Planctomycetia</taxon>
        <taxon>Pirellulales</taxon>
        <taxon>Lacipirellulaceae</taxon>
        <taxon>Lacipirellula</taxon>
    </lineage>
</organism>
<evidence type="ECO:0000313" key="1">
    <source>
        <dbReference type="EMBL" id="BBO33229.1"/>
    </source>
</evidence>
<name>A0A5K7XK05_9BACT</name>
<sequence>MRPALAACLLLLAGCGPSAKEAYELEVLKLVAMQQESQELLKKIYAKADSGSG</sequence>
<dbReference type="AlphaFoldDB" id="A0A5K7XK05"/>
<dbReference type="PROSITE" id="PS51257">
    <property type="entry name" value="PROKAR_LIPOPROTEIN"/>
    <property type="match status" value="1"/>
</dbReference>
<reference evidence="2" key="1">
    <citation type="submission" date="2019-10" db="EMBL/GenBank/DDBJ databases">
        <title>Lacipirellula parvula gen. nov., sp. nov., representing a lineage of planctomycetes widespread in freshwater anoxic habitats, and description of the family Lacipirellulaceae.</title>
        <authorList>
            <person name="Dedysh S.N."/>
            <person name="Kulichevskaya I.S."/>
            <person name="Beletsky A.V."/>
            <person name="Rakitin A.L."/>
            <person name="Mardanov A.V."/>
            <person name="Ivanova A.A."/>
            <person name="Saltykova V.X."/>
            <person name="Rijpstra W.I.C."/>
            <person name="Sinninghe Damste J.S."/>
            <person name="Ravin N.V."/>
        </authorList>
    </citation>
    <scope>NUCLEOTIDE SEQUENCE [LARGE SCALE GENOMIC DNA]</scope>
    <source>
        <strain evidence="2">PX69</strain>
    </source>
</reference>
<accession>A0A5K7XK05</accession>
<dbReference type="EMBL" id="AP021861">
    <property type="protein sequence ID" value="BBO33229.1"/>
    <property type="molecule type" value="Genomic_DNA"/>
</dbReference>
<proteinExistence type="predicted"/>
<dbReference type="Proteomes" id="UP000326837">
    <property type="component" value="Chromosome"/>
</dbReference>
<protein>
    <recommendedName>
        <fullName evidence="3">Lipoprotein</fullName>
    </recommendedName>
</protein>
<evidence type="ECO:0008006" key="3">
    <source>
        <dbReference type="Google" id="ProtNLM"/>
    </source>
</evidence>